<dbReference type="InterPro" id="IPR047718">
    <property type="entry name" value="RsbA-like_anti_sig"/>
</dbReference>
<comment type="caution">
    <text evidence="2">The sequence shown here is derived from an EMBL/GenBank/DDBJ whole genome shotgun (WGS) entry which is preliminary data.</text>
</comment>
<dbReference type="EMBL" id="JBHLZU010000024">
    <property type="protein sequence ID" value="MFB9907824.1"/>
    <property type="molecule type" value="Genomic_DNA"/>
</dbReference>
<dbReference type="NCBIfam" id="NF041045">
    <property type="entry name" value="RsbA_anti_sig"/>
    <property type="match status" value="1"/>
</dbReference>
<protein>
    <submittedName>
        <fullName evidence="2">Anti-sigma factor RsbA family regulatory protein</fullName>
    </submittedName>
</protein>
<dbReference type="Gene3D" id="3.30.565.10">
    <property type="entry name" value="Histidine kinase-like ATPase, C-terminal domain"/>
    <property type="match status" value="1"/>
</dbReference>
<dbReference type="Pfam" id="PF14417">
    <property type="entry name" value="MEDS"/>
    <property type="match status" value="1"/>
</dbReference>
<dbReference type="RefSeq" id="WP_377858679.1">
    <property type="nucleotide sequence ID" value="NZ_JBHLZU010000024.1"/>
</dbReference>
<dbReference type="InterPro" id="IPR036890">
    <property type="entry name" value="HATPase_C_sf"/>
</dbReference>
<evidence type="ECO:0000313" key="3">
    <source>
        <dbReference type="Proteomes" id="UP001589693"/>
    </source>
</evidence>
<sequence length="326" mass="36282">MKPEFLHQSCIYGSDAEFLAMAVPFVREGLRRGEPVLVTTTSANLELLHDVMGAEANKIDYAESAYFGRRPPQRTTAIHRYWSRHQPTTSTGAVRILAEPVWTGRSRREVAAWKHMEAALNVVLADTRIWMICPYDTRLVGADIIENARRTHPECVVGCRAEPSAQFMAPEEFTRPRTSPQPMENAAGLFRFNGDLTAVRRYVLKKAAALLSEDAAAMFGVAIGEAITYMVDQGVDRAVVWVRPAAGRVVCTLRSDQPLDNVHPFVGYRPPDLRERPGDGLWLTNQICEWLDISSDASGCTIELAMPGRGAEEIRHTESNRLAFGT</sequence>
<dbReference type="Proteomes" id="UP001589693">
    <property type="component" value="Unassembled WGS sequence"/>
</dbReference>
<feature type="domain" description="MEDS" evidence="1">
    <location>
        <begin position="7"/>
        <end position="153"/>
    </location>
</feature>
<evidence type="ECO:0000313" key="2">
    <source>
        <dbReference type="EMBL" id="MFB9907824.1"/>
    </source>
</evidence>
<evidence type="ECO:0000259" key="1">
    <source>
        <dbReference type="Pfam" id="PF14417"/>
    </source>
</evidence>
<dbReference type="InterPro" id="IPR025847">
    <property type="entry name" value="MEDS_domain"/>
</dbReference>
<proteinExistence type="predicted"/>
<keyword evidence="3" id="KW-1185">Reference proteome</keyword>
<name>A0ABV6A3V3_9PSEU</name>
<reference evidence="2 3" key="1">
    <citation type="submission" date="2024-09" db="EMBL/GenBank/DDBJ databases">
        <authorList>
            <person name="Sun Q."/>
            <person name="Mori K."/>
        </authorList>
    </citation>
    <scope>NUCLEOTIDE SEQUENCE [LARGE SCALE GENOMIC DNA]</scope>
    <source>
        <strain evidence="2 3">TBRC 7907</strain>
    </source>
</reference>
<organism evidence="2 3">
    <name type="scientific">Allokutzneria oryzae</name>
    <dbReference type="NCBI Taxonomy" id="1378989"/>
    <lineage>
        <taxon>Bacteria</taxon>
        <taxon>Bacillati</taxon>
        <taxon>Actinomycetota</taxon>
        <taxon>Actinomycetes</taxon>
        <taxon>Pseudonocardiales</taxon>
        <taxon>Pseudonocardiaceae</taxon>
        <taxon>Allokutzneria</taxon>
    </lineage>
</organism>
<gene>
    <name evidence="2" type="ORF">ACFFQA_28140</name>
</gene>
<accession>A0ABV6A3V3</accession>